<proteinExistence type="inferred from homology"/>
<protein>
    <submittedName>
        <fullName evidence="5">Uncharacterized protein</fullName>
    </submittedName>
</protein>
<comment type="subcellular location">
    <subcellularLocation>
        <location evidence="1">Plastid</location>
        <location evidence="1">Chloroplast membrane</location>
        <topology evidence="1">Multi-pass membrane protein</topology>
    </subcellularLocation>
</comment>
<dbReference type="GO" id="GO:0016740">
    <property type="term" value="F:transferase activity"/>
    <property type="evidence" value="ECO:0007669"/>
    <property type="project" value="UniProtKB-KW"/>
</dbReference>
<evidence type="ECO:0000256" key="1">
    <source>
        <dbReference type="ARBA" id="ARBA00004508"/>
    </source>
</evidence>
<keyword evidence="4" id="KW-1133">Transmembrane helix</keyword>
<reference evidence="5" key="1">
    <citation type="journal article" date="2021" name="J. Hered.">
        <title>Genome Assembly of Salicaceae Populus deltoides (Eastern Cottonwood) I-69 Based on Nanopore Sequencing and Hi-C Technologies.</title>
        <authorList>
            <person name="Bai S."/>
            <person name="Wu H."/>
            <person name="Zhang J."/>
            <person name="Pan Z."/>
            <person name="Zhao W."/>
            <person name="Li Z."/>
            <person name="Tong C."/>
        </authorList>
    </citation>
    <scope>NUCLEOTIDE SEQUENCE</scope>
    <source>
        <tissue evidence="5">Leaf</tissue>
    </source>
</reference>
<comment type="caution">
    <text evidence="5">The sequence shown here is derived from an EMBL/GenBank/DDBJ whole genome shotgun (WGS) entry which is preliminary data.</text>
</comment>
<dbReference type="Proteomes" id="UP000807159">
    <property type="component" value="Chromosome 6"/>
</dbReference>
<sequence>YGITSVSLLPVETISELSPTFFMGLLKALVPSVLMSIYVVGLNQLFDAEIDK</sequence>
<evidence type="ECO:0000256" key="4">
    <source>
        <dbReference type="SAM" id="Phobius"/>
    </source>
</evidence>
<name>A0A8T2YG53_POPDE</name>
<evidence type="ECO:0000313" key="6">
    <source>
        <dbReference type="Proteomes" id="UP000807159"/>
    </source>
</evidence>
<evidence type="ECO:0000256" key="3">
    <source>
        <dbReference type="ARBA" id="ARBA00022679"/>
    </source>
</evidence>
<evidence type="ECO:0000313" key="5">
    <source>
        <dbReference type="EMBL" id="KAH8504134.1"/>
    </source>
</evidence>
<keyword evidence="6" id="KW-1185">Reference proteome</keyword>
<keyword evidence="4" id="KW-0472">Membrane</keyword>
<dbReference type="PANTHER" id="PTHR43009:SF7">
    <property type="entry name" value="HOMOGENTISATE GERANYLGERANYLTRANSFERASE, CHLOROPLASTIC"/>
    <property type="match status" value="1"/>
</dbReference>
<feature type="transmembrane region" description="Helical" evidence="4">
    <location>
        <begin position="20"/>
        <end position="42"/>
    </location>
</feature>
<comment type="similarity">
    <text evidence="2">Belongs to the UbiA prenyltransferase family.</text>
</comment>
<feature type="non-terminal residue" evidence="5">
    <location>
        <position position="52"/>
    </location>
</feature>
<dbReference type="EMBL" id="JACEGQ020000006">
    <property type="protein sequence ID" value="KAH8504134.1"/>
    <property type="molecule type" value="Genomic_DNA"/>
</dbReference>
<dbReference type="AlphaFoldDB" id="A0A8T2YG53"/>
<evidence type="ECO:0000256" key="2">
    <source>
        <dbReference type="ARBA" id="ARBA00005985"/>
    </source>
</evidence>
<dbReference type="PANTHER" id="PTHR43009">
    <property type="entry name" value="HOMOGENTISATE SOLANESYLTRANSFERASE, CHLOROPLASTIC"/>
    <property type="match status" value="1"/>
</dbReference>
<gene>
    <name evidence="5" type="ORF">H0E87_011696</name>
</gene>
<feature type="non-terminal residue" evidence="5">
    <location>
        <position position="1"/>
    </location>
</feature>
<organism evidence="5 6">
    <name type="scientific">Populus deltoides</name>
    <name type="common">Eastern poplar</name>
    <name type="synonym">Eastern cottonwood</name>
    <dbReference type="NCBI Taxonomy" id="3696"/>
    <lineage>
        <taxon>Eukaryota</taxon>
        <taxon>Viridiplantae</taxon>
        <taxon>Streptophyta</taxon>
        <taxon>Embryophyta</taxon>
        <taxon>Tracheophyta</taxon>
        <taxon>Spermatophyta</taxon>
        <taxon>Magnoliopsida</taxon>
        <taxon>eudicotyledons</taxon>
        <taxon>Gunneridae</taxon>
        <taxon>Pentapetalae</taxon>
        <taxon>rosids</taxon>
        <taxon>fabids</taxon>
        <taxon>Malpighiales</taxon>
        <taxon>Salicaceae</taxon>
        <taxon>Saliceae</taxon>
        <taxon>Populus</taxon>
    </lineage>
</organism>
<accession>A0A8T2YG53</accession>
<keyword evidence="4" id="KW-0812">Transmembrane</keyword>
<keyword evidence="3" id="KW-0808">Transferase</keyword>